<dbReference type="PANTHER" id="PTHR39730:SF1">
    <property type="entry name" value="ENDOGLUCANASE 1"/>
    <property type="match status" value="1"/>
</dbReference>
<evidence type="ECO:0000313" key="13">
    <source>
        <dbReference type="Proteomes" id="UP000813444"/>
    </source>
</evidence>
<keyword evidence="8" id="KW-0624">Polysaccharide degradation</keyword>
<gene>
    <name evidence="12" type="ORF">B0I35DRAFT_480421</name>
</gene>
<dbReference type="GO" id="GO:0030245">
    <property type="term" value="P:cellulose catabolic process"/>
    <property type="evidence" value="ECO:0007669"/>
    <property type="project" value="UniProtKB-KW"/>
</dbReference>
<dbReference type="Proteomes" id="UP000813444">
    <property type="component" value="Unassembled WGS sequence"/>
</dbReference>
<feature type="signal peptide" evidence="10">
    <location>
        <begin position="1"/>
        <end position="22"/>
    </location>
</feature>
<organism evidence="12 13">
    <name type="scientific">Stachybotrys elegans</name>
    <dbReference type="NCBI Taxonomy" id="80388"/>
    <lineage>
        <taxon>Eukaryota</taxon>
        <taxon>Fungi</taxon>
        <taxon>Dikarya</taxon>
        <taxon>Ascomycota</taxon>
        <taxon>Pezizomycotina</taxon>
        <taxon>Sordariomycetes</taxon>
        <taxon>Hypocreomycetidae</taxon>
        <taxon>Hypocreales</taxon>
        <taxon>Stachybotryaceae</taxon>
        <taxon>Stachybotrys</taxon>
    </lineage>
</organism>
<keyword evidence="7" id="KW-0326">Glycosidase</keyword>
<name>A0A8K0SS66_9HYPO</name>
<dbReference type="EC" id="3.2.1.4" evidence="3 9"/>
<dbReference type="PROSITE" id="PS01140">
    <property type="entry name" value="GLYCOSYL_HYDROL_F45"/>
    <property type="match status" value="1"/>
</dbReference>
<dbReference type="AlphaFoldDB" id="A0A8K0SS66"/>
<accession>A0A8K0SS66</accession>
<dbReference type="OrthoDB" id="10035502at2759"/>
<evidence type="ECO:0000256" key="10">
    <source>
        <dbReference type="SAM" id="SignalP"/>
    </source>
</evidence>
<dbReference type="InterPro" id="IPR052288">
    <property type="entry name" value="GH45_Enzymes"/>
</dbReference>
<proteinExistence type="inferred from homology"/>
<dbReference type="PANTHER" id="PTHR39730">
    <property type="entry name" value="ENDOGLUCANASE 1"/>
    <property type="match status" value="1"/>
</dbReference>
<keyword evidence="6" id="KW-0119">Carbohydrate metabolism</keyword>
<evidence type="ECO:0000256" key="9">
    <source>
        <dbReference type="PROSITE-ProRule" id="PRU10069"/>
    </source>
</evidence>
<protein>
    <recommendedName>
        <fullName evidence="3 9">Cellulase</fullName>
        <ecNumber evidence="3 9">3.2.1.4</ecNumber>
    </recommendedName>
</protein>
<evidence type="ECO:0000256" key="2">
    <source>
        <dbReference type="ARBA" id="ARBA00007793"/>
    </source>
</evidence>
<evidence type="ECO:0000256" key="1">
    <source>
        <dbReference type="ARBA" id="ARBA00000966"/>
    </source>
</evidence>
<dbReference type="GO" id="GO:0008810">
    <property type="term" value="F:cellulase activity"/>
    <property type="evidence" value="ECO:0007669"/>
    <property type="project" value="UniProtKB-EC"/>
</dbReference>
<evidence type="ECO:0000259" key="11">
    <source>
        <dbReference type="PROSITE" id="PS01140"/>
    </source>
</evidence>
<comment type="catalytic activity">
    <reaction evidence="1 9">
        <text>Endohydrolysis of (1-&gt;4)-beta-D-glucosidic linkages in cellulose, lichenin and cereal beta-D-glucans.</text>
        <dbReference type="EC" id="3.2.1.4"/>
    </reaction>
</comment>
<feature type="active site" description="Nucleophile" evidence="9">
    <location>
        <position position="35"/>
    </location>
</feature>
<evidence type="ECO:0000256" key="3">
    <source>
        <dbReference type="ARBA" id="ARBA00012601"/>
    </source>
</evidence>
<keyword evidence="5" id="KW-0136">Cellulose degradation</keyword>
<sequence>MPSNFLVSLITTLVVAVSPALSQASGSGRTTRYWDCCKPSCSWPDKAPVSSPVGTCDANNNPISDANAASGCDGGGAFTCANYSPWAVDDNTAYGFAATHISGSNEAAWCCACYRLSFTSGPVAGKTMIVQATNTGGDLGENHFDILIPGGGYGGIPGAQYGGVSSREECSQMPAPLVAGCQWRFDWFQGADNPDMTFEEVQCPGAITAISGCVRQG</sequence>
<evidence type="ECO:0000313" key="12">
    <source>
        <dbReference type="EMBL" id="KAH7313760.1"/>
    </source>
</evidence>
<dbReference type="SUPFAM" id="SSF50685">
    <property type="entry name" value="Barwin-like endoglucanases"/>
    <property type="match status" value="1"/>
</dbReference>
<keyword evidence="4" id="KW-0378">Hydrolase</keyword>
<comment type="caution">
    <text evidence="12">The sequence shown here is derived from an EMBL/GenBank/DDBJ whole genome shotgun (WGS) entry which is preliminary data.</text>
</comment>
<evidence type="ECO:0000256" key="4">
    <source>
        <dbReference type="ARBA" id="ARBA00022801"/>
    </source>
</evidence>
<evidence type="ECO:0000256" key="6">
    <source>
        <dbReference type="ARBA" id="ARBA00023277"/>
    </source>
</evidence>
<evidence type="ECO:0000256" key="5">
    <source>
        <dbReference type="ARBA" id="ARBA00023001"/>
    </source>
</evidence>
<comment type="similarity">
    <text evidence="2">Belongs to the glycosyl hydrolase 45 (cellulase K) family.</text>
</comment>
<keyword evidence="13" id="KW-1185">Reference proteome</keyword>
<feature type="domain" description="Glycosyl hydrolases family 45 active site" evidence="11">
    <location>
        <begin position="30"/>
        <end position="41"/>
    </location>
</feature>
<dbReference type="Gene3D" id="2.40.40.10">
    <property type="entry name" value="RlpA-like domain"/>
    <property type="match status" value="1"/>
</dbReference>
<dbReference type="InterPro" id="IPR036908">
    <property type="entry name" value="RlpA-like_sf"/>
</dbReference>
<dbReference type="EMBL" id="JAGPNK010000009">
    <property type="protein sequence ID" value="KAH7313760.1"/>
    <property type="molecule type" value="Genomic_DNA"/>
</dbReference>
<feature type="chain" id="PRO_5035450924" description="Cellulase" evidence="10">
    <location>
        <begin position="23"/>
        <end position="217"/>
    </location>
</feature>
<dbReference type="InterPro" id="IPR000334">
    <property type="entry name" value="Glyco_hydro_45"/>
</dbReference>
<evidence type="ECO:0000256" key="8">
    <source>
        <dbReference type="ARBA" id="ARBA00023326"/>
    </source>
</evidence>
<evidence type="ECO:0000256" key="7">
    <source>
        <dbReference type="ARBA" id="ARBA00023295"/>
    </source>
</evidence>
<dbReference type="Pfam" id="PF02015">
    <property type="entry name" value="Glyco_hydro_45"/>
    <property type="match status" value="1"/>
</dbReference>
<keyword evidence="10" id="KW-0732">Signal</keyword>
<reference evidence="12" key="1">
    <citation type="journal article" date="2021" name="Nat. Commun.">
        <title>Genetic determinants of endophytism in the Arabidopsis root mycobiome.</title>
        <authorList>
            <person name="Mesny F."/>
            <person name="Miyauchi S."/>
            <person name="Thiergart T."/>
            <person name="Pickel B."/>
            <person name="Atanasova L."/>
            <person name="Karlsson M."/>
            <person name="Huettel B."/>
            <person name="Barry K.W."/>
            <person name="Haridas S."/>
            <person name="Chen C."/>
            <person name="Bauer D."/>
            <person name="Andreopoulos W."/>
            <person name="Pangilinan J."/>
            <person name="LaButti K."/>
            <person name="Riley R."/>
            <person name="Lipzen A."/>
            <person name="Clum A."/>
            <person name="Drula E."/>
            <person name="Henrissat B."/>
            <person name="Kohler A."/>
            <person name="Grigoriev I.V."/>
            <person name="Martin F.M."/>
            <person name="Hacquard S."/>
        </authorList>
    </citation>
    <scope>NUCLEOTIDE SEQUENCE</scope>
    <source>
        <strain evidence="12">MPI-CAGE-CH-0235</strain>
    </source>
</reference>